<dbReference type="InterPro" id="IPR036772">
    <property type="entry name" value="SRCR-like_dom_sf"/>
</dbReference>
<dbReference type="FunFam" id="3.10.250.10:FF:000007">
    <property type="entry name" value="Soluble scavenger receptor cysteine-rich domain-containing protein SSC5D"/>
    <property type="match status" value="1"/>
</dbReference>
<name>A0A7S0V820_9CRYP</name>
<dbReference type="EMBL" id="HBFN01004897">
    <property type="protein sequence ID" value="CAD8782687.1"/>
    <property type="molecule type" value="Transcribed_RNA"/>
</dbReference>
<feature type="domain" description="SRCR" evidence="6">
    <location>
        <begin position="69"/>
        <end position="170"/>
    </location>
</feature>
<keyword evidence="2" id="KW-0677">Repeat</keyword>
<dbReference type="SUPFAM" id="SSF49695">
    <property type="entry name" value="gamma-Crystallin-like"/>
    <property type="match status" value="1"/>
</dbReference>
<reference evidence="7" key="1">
    <citation type="submission" date="2021-01" db="EMBL/GenBank/DDBJ databases">
        <authorList>
            <person name="Corre E."/>
            <person name="Pelletier E."/>
            <person name="Niang G."/>
            <person name="Scheremetjew M."/>
            <person name="Finn R."/>
            <person name="Kale V."/>
            <person name="Holt S."/>
            <person name="Cochrane G."/>
            <person name="Meng A."/>
            <person name="Brown T."/>
            <person name="Cohen L."/>
        </authorList>
    </citation>
    <scope>NUCLEOTIDE SEQUENCE</scope>
    <source>
        <strain evidence="7">CCMP443</strain>
    </source>
</reference>
<evidence type="ECO:0000256" key="2">
    <source>
        <dbReference type="ARBA" id="ARBA00022737"/>
    </source>
</evidence>
<dbReference type="SMART" id="SM00202">
    <property type="entry name" value="SR"/>
    <property type="match status" value="1"/>
</dbReference>
<protein>
    <recommendedName>
        <fullName evidence="6">SRCR domain-containing protein</fullName>
    </recommendedName>
</protein>
<dbReference type="PANTHER" id="PTHR19331">
    <property type="entry name" value="SCAVENGER RECEPTOR DOMAIN-CONTAINING"/>
    <property type="match status" value="1"/>
</dbReference>
<dbReference type="PRINTS" id="PR00258">
    <property type="entry name" value="SPERACTRCPTR"/>
</dbReference>
<keyword evidence="5" id="KW-0325">Glycoprotein</keyword>
<organism evidence="7">
    <name type="scientific">Hemiselmis tepida</name>
    <dbReference type="NCBI Taxonomy" id="464990"/>
    <lineage>
        <taxon>Eukaryota</taxon>
        <taxon>Cryptophyceae</taxon>
        <taxon>Cryptomonadales</taxon>
        <taxon>Hemiselmidaceae</taxon>
        <taxon>Hemiselmis</taxon>
    </lineage>
</organism>
<evidence type="ECO:0000313" key="7">
    <source>
        <dbReference type="EMBL" id="CAD8782687.1"/>
    </source>
</evidence>
<dbReference type="InterPro" id="IPR001190">
    <property type="entry name" value="SRCR"/>
</dbReference>
<evidence type="ECO:0000256" key="3">
    <source>
        <dbReference type="ARBA" id="ARBA00023157"/>
    </source>
</evidence>
<gene>
    <name evidence="7" type="ORF">HTEP1355_LOCUS2926</name>
</gene>
<evidence type="ECO:0000256" key="4">
    <source>
        <dbReference type="ARBA" id="ARBA00023170"/>
    </source>
</evidence>
<evidence type="ECO:0000256" key="1">
    <source>
        <dbReference type="ARBA" id="ARBA00022729"/>
    </source>
</evidence>
<proteinExistence type="predicted"/>
<dbReference type="Pfam" id="PF00530">
    <property type="entry name" value="SRCR"/>
    <property type="match status" value="2"/>
</dbReference>
<feature type="domain" description="SRCR" evidence="6">
    <location>
        <begin position="1"/>
        <end position="40"/>
    </location>
</feature>
<dbReference type="InterPro" id="IPR011024">
    <property type="entry name" value="G_crystallin-like"/>
</dbReference>
<sequence length="297" mass="31809">MIWLSNVGCKGDESNVEWCPHSPWGRHDCDHTMDAGVCCIGKGKPAGPKAPGPSYSCAGGENKVDNGSTRLVGCRNAGCRLEVRHNDEWGTVCGAGFTEKNAKVVCRSLGLAGGFAVQRYGGNYHMEGIGKVWLSDVHCNGAESWLGSCRHKGWGDNRCAHGEDVGVCCGDRPQYGSVREMRTAGIFVPQCQPKGASVRFFSHCNHRGRRGDLYQGEYPKLSDATCDNDAGQCRVGSCSVPPAALSSMSVPAGVRVTLFSQYFFGGQSRSFTGPVDVGCLVGYGWNDRARSVKIEAV</sequence>
<dbReference type="Gene3D" id="3.10.250.10">
    <property type="entry name" value="SRCR-like domain"/>
    <property type="match status" value="2"/>
</dbReference>
<evidence type="ECO:0000256" key="5">
    <source>
        <dbReference type="ARBA" id="ARBA00023180"/>
    </source>
</evidence>
<dbReference type="SUPFAM" id="SSF56487">
    <property type="entry name" value="SRCR-like"/>
    <property type="match status" value="2"/>
</dbReference>
<evidence type="ECO:0000259" key="6">
    <source>
        <dbReference type="PROSITE" id="PS50287"/>
    </source>
</evidence>
<dbReference type="PROSITE" id="PS50287">
    <property type="entry name" value="SRCR_2"/>
    <property type="match status" value="2"/>
</dbReference>
<keyword evidence="1" id="KW-0732">Signal</keyword>
<dbReference type="Gene3D" id="2.60.20.10">
    <property type="entry name" value="Crystallins"/>
    <property type="match status" value="1"/>
</dbReference>
<dbReference type="PANTHER" id="PTHR19331:SF487">
    <property type="entry name" value="SOLUBLE SCAVENGER RECEPTOR CYSTEINE-RICH DOMAIN-CONTAINING PROTEIN SSC5D"/>
    <property type="match status" value="1"/>
</dbReference>
<dbReference type="AlphaFoldDB" id="A0A7S0V820"/>
<keyword evidence="4" id="KW-0675">Receptor</keyword>
<dbReference type="GO" id="GO:0016020">
    <property type="term" value="C:membrane"/>
    <property type="evidence" value="ECO:0007669"/>
    <property type="project" value="InterPro"/>
</dbReference>
<accession>A0A7S0V820</accession>
<keyword evidence="3" id="KW-1015">Disulfide bond</keyword>